<reference evidence="10 11" key="1">
    <citation type="submission" date="2012-08" db="EMBL/GenBank/DDBJ databases">
        <title>Whole genome shotgun sequence of Gordonia rhizosphera NBRC 16068.</title>
        <authorList>
            <person name="Takarada H."/>
            <person name="Isaki S."/>
            <person name="Hosoyama A."/>
            <person name="Tsuchikane K."/>
            <person name="Katsumata H."/>
            <person name="Baba S."/>
            <person name="Ohji S."/>
            <person name="Yamazaki S."/>
            <person name="Fujita N."/>
        </authorList>
    </citation>
    <scope>NUCLEOTIDE SEQUENCE [LARGE SCALE GENOMIC DNA]</scope>
    <source>
        <strain evidence="10 11">NBRC 16068</strain>
    </source>
</reference>
<dbReference type="GO" id="GO:0005886">
    <property type="term" value="C:plasma membrane"/>
    <property type="evidence" value="ECO:0007669"/>
    <property type="project" value="UniProtKB-SubCell"/>
</dbReference>
<protein>
    <submittedName>
        <fullName evidence="10">Putative drug resistance transporter</fullName>
    </submittedName>
</protein>
<dbReference type="InterPro" id="IPR036259">
    <property type="entry name" value="MFS_trans_sf"/>
</dbReference>
<evidence type="ECO:0000313" key="10">
    <source>
        <dbReference type="EMBL" id="GAB93086.1"/>
    </source>
</evidence>
<evidence type="ECO:0000256" key="4">
    <source>
        <dbReference type="ARBA" id="ARBA00022692"/>
    </source>
</evidence>
<evidence type="ECO:0000256" key="5">
    <source>
        <dbReference type="ARBA" id="ARBA00022989"/>
    </source>
</evidence>
<name>K6WH23_9ACTN</name>
<feature type="compositionally biased region" description="Pro residues" evidence="7">
    <location>
        <begin position="7"/>
        <end position="23"/>
    </location>
</feature>
<dbReference type="Pfam" id="PF07690">
    <property type="entry name" value="MFS_1"/>
    <property type="match status" value="1"/>
</dbReference>
<feature type="transmembrane region" description="Helical" evidence="8">
    <location>
        <begin position="433"/>
        <end position="452"/>
    </location>
</feature>
<dbReference type="eggNOG" id="COG0477">
    <property type="taxonomic scope" value="Bacteria"/>
</dbReference>
<feature type="region of interest" description="Disordered" evidence="7">
    <location>
        <begin position="1"/>
        <end position="29"/>
    </location>
</feature>
<evidence type="ECO:0000256" key="3">
    <source>
        <dbReference type="ARBA" id="ARBA00022475"/>
    </source>
</evidence>
<feature type="transmembrane region" description="Helical" evidence="8">
    <location>
        <begin position="287"/>
        <end position="308"/>
    </location>
</feature>
<dbReference type="SUPFAM" id="SSF103473">
    <property type="entry name" value="MFS general substrate transporter"/>
    <property type="match status" value="1"/>
</dbReference>
<dbReference type="InterPro" id="IPR011701">
    <property type="entry name" value="MFS"/>
</dbReference>
<evidence type="ECO:0000313" key="11">
    <source>
        <dbReference type="Proteomes" id="UP000008363"/>
    </source>
</evidence>
<comment type="subcellular location">
    <subcellularLocation>
        <location evidence="1">Cell membrane</location>
        <topology evidence="1">Multi-pass membrane protein</topology>
    </subcellularLocation>
</comment>
<feature type="transmembrane region" description="Helical" evidence="8">
    <location>
        <begin position="229"/>
        <end position="247"/>
    </location>
</feature>
<feature type="transmembrane region" description="Helical" evidence="8">
    <location>
        <begin position="464"/>
        <end position="482"/>
    </location>
</feature>
<dbReference type="Gene3D" id="1.20.1250.20">
    <property type="entry name" value="MFS general substrate transporter like domains"/>
    <property type="match status" value="2"/>
</dbReference>
<evidence type="ECO:0000256" key="8">
    <source>
        <dbReference type="SAM" id="Phobius"/>
    </source>
</evidence>
<keyword evidence="5 8" id="KW-1133">Transmembrane helix</keyword>
<keyword evidence="2" id="KW-0813">Transport</keyword>
<dbReference type="Proteomes" id="UP000008363">
    <property type="component" value="Unassembled WGS sequence"/>
</dbReference>
<feature type="domain" description="Major facilitator superfamily (MFS) profile" evidence="9">
    <location>
        <begin position="42"/>
        <end position="486"/>
    </location>
</feature>
<dbReference type="RefSeq" id="WP_006337998.1">
    <property type="nucleotide sequence ID" value="NZ_BAHC01000205.1"/>
</dbReference>
<dbReference type="GO" id="GO:0022857">
    <property type="term" value="F:transmembrane transporter activity"/>
    <property type="evidence" value="ECO:0007669"/>
    <property type="project" value="InterPro"/>
</dbReference>
<feature type="transmembrane region" description="Helical" evidence="8">
    <location>
        <begin position="253"/>
        <end position="275"/>
    </location>
</feature>
<keyword evidence="4 8" id="KW-0812">Transmembrane</keyword>
<feature type="transmembrane region" description="Helical" evidence="8">
    <location>
        <begin position="361"/>
        <end position="380"/>
    </location>
</feature>
<evidence type="ECO:0000259" key="9">
    <source>
        <dbReference type="PROSITE" id="PS50850"/>
    </source>
</evidence>
<evidence type="ECO:0000256" key="7">
    <source>
        <dbReference type="SAM" id="MobiDB-lite"/>
    </source>
</evidence>
<dbReference type="InterPro" id="IPR020846">
    <property type="entry name" value="MFS_dom"/>
</dbReference>
<proteinExistence type="predicted"/>
<feature type="transmembrane region" description="Helical" evidence="8">
    <location>
        <begin position="328"/>
        <end position="349"/>
    </location>
</feature>
<feature type="transmembrane region" description="Helical" evidence="8">
    <location>
        <begin position="108"/>
        <end position="125"/>
    </location>
</feature>
<keyword evidence="6 8" id="KW-0472">Membrane</keyword>
<feature type="transmembrane region" description="Helical" evidence="8">
    <location>
        <begin position="137"/>
        <end position="158"/>
    </location>
</feature>
<feature type="transmembrane region" description="Helical" evidence="8">
    <location>
        <begin position="38"/>
        <end position="55"/>
    </location>
</feature>
<feature type="transmembrane region" description="Helical" evidence="8">
    <location>
        <begin position="386"/>
        <end position="403"/>
    </location>
</feature>
<feature type="transmembrane region" description="Helical" evidence="8">
    <location>
        <begin position="75"/>
        <end position="96"/>
    </location>
</feature>
<keyword evidence="3" id="KW-1003">Cell membrane</keyword>
<sequence>MTGLPTIDPPTHPVSNPPAPTTPVPQQWRPHQLRARRPLLWAILCIAGIGGLQPLDPSLHSIAFTGAVSDLGMNPGIASFVKSIGTIVLAASMLGVGILGDRHGRRRMLVSGVTLMGVSGMITALAPDVAVFTVGRILMGVGTAMMFSMCVAIIPTLYSKAELPKAFGIFFALGSAELMVCTAFSGIILGAFGWRTMYALVGVLALVGAVAATLLLPENRAATSRRFDVIGVLLAAVGLIALVWSIGQASIRGWSGSTVLFGLSIAVVTLGVFAWWEARVREPGFPIRLFAIPAFSAACIAGVLFNWADASLLGQYPAMALPAGVAPAVVTAIVALMYLGMVSGSAAAATLQRRFGLSTRTMFVSGLLLCATSLIAQLGVSAPTDIVLPAIGLFCVGFAVMWMQNPQAAVILGCAPSDQVGAVSAVKPAVGQLGFGLGFATAAPIASLFTTGPTLDVGGFGHGLAVEGLVFIAAAAAVAYLLRSRRTASVATTDASASTTDAEVNR</sequence>
<dbReference type="STRING" id="1108045.GORHZ_205_00280"/>
<comment type="caution">
    <text evidence="10">The sequence shown here is derived from an EMBL/GenBank/DDBJ whole genome shotgun (WGS) entry which is preliminary data.</text>
</comment>
<gene>
    <name evidence="10" type="ORF">GORHZ_205_00280</name>
</gene>
<evidence type="ECO:0000256" key="1">
    <source>
        <dbReference type="ARBA" id="ARBA00004651"/>
    </source>
</evidence>
<dbReference type="PROSITE" id="PS50850">
    <property type="entry name" value="MFS"/>
    <property type="match status" value="1"/>
</dbReference>
<organism evidence="10 11">
    <name type="scientific">Gordonia rhizosphera NBRC 16068</name>
    <dbReference type="NCBI Taxonomy" id="1108045"/>
    <lineage>
        <taxon>Bacteria</taxon>
        <taxon>Bacillati</taxon>
        <taxon>Actinomycetota</taxon>
        <taxon>Actinomycetes</taxon>
        <taxon>Mycobacteriales</taxon>
        <taxon>Gordoniaceae</taxon>
        <taxon>Gordonia</taxon>
    </lineage>
</organism>
<dbReference type="OrthoDB" id="9781469at2"/>
<accession>K6WH23</accession>
<dbReference type="PANTHER" id="PTHR42718">
    <property type="entry name" value="MAJOR FACILITATOR SUPERFAMILY MULTIDRUG TRANSPORTER MFSC"/>
    <property type="match status" value="1"/>
</dbReference>
<feature type="transmembrane region" description="Helical" evidence="8">
    <location>
        <begin position="170"/>
        <end position="192"/>
    </location>
</feature>
<dbReference type="EMBL" id="BAHC01000205">
    <property type="protein sequence ID" value="GAB93086.1"/>
    <property type="molecule type" value="Genomic_DNA"/>
</dbReference>
<feature type="transmembrane region" description="Helical" evidence="8">
    <location>
        <begin position="198"/>
        <end position="217"/>
    </location>
</feature>
<dbReference type="AlphaFoldDB" id="K6WH23"/>
<dbReference type="PANTHER" id="PTHR42718:SF46">
    <property type="entry name" value="BLR6921 PROTEIN"/>
    <property type="match status" value="1"/>
</dbReference>
<keyword evidence="11" id="KW-1185">Reference proteome</keyword>
<evidence type="ECO:0000256" key="6">
    <source>
        <dbReference type="ARBA" id="ARBA00023136"/>
    </source>
</evidence>
<evidence type="ECO:0000256" key="2">
    <source>
        <dbReference type="ARBA" id="ARBA00022448"/>
    </source>
</evidence>